<gene>
    <name evidence="2" type="ORF">SAMN02910417_02115</name>
</gene>
<organism evidence="2 3">
    <name type="scientific">Eubacterium oxidoreducens</name>
    <dbReference type="NCBI Taxonomy" id="1732"/>
    <lineage>
        <taxon>Bacteria</taxon>
        <taxon>Bacillati</taxon>
        <taxon>Bacillota</taxon>
        <taxon>Clostridia</taxon>
        <taxon>Eubacteriales</taxon>
        <taxon>Eubacteriaceae</taxon>
        <taxon>Eubacterium</taxon>
    </lineage>
</organism>
<dbReference type="AlphaFoldDB" id="A0A1G6C5B7"/>
<feature type="region of interest" description="Disordered" evidence="1">
    <location>
        <begin position="1"/>
        <end position="20"/>
    </location>
</feature>
<name>A0A1G6C5B7_EUBOX</name>
<dbReference type="InterPro" id="IPR025591">
    <property type="entry name" value="RloB"/>
</dbReference>
<dbReference type="RefSeq" id="WP_090174327.1">
    <property type="nucleotide sequence ID" value="NZ_FMXR01000015.1"/>
</dbReference>
<evidence type="ECO:0000256" key="1">
    <source>
        <dbReference type="SAM" id="MobiDB-lite"/>
    </source>
</evidence>
<dbReference type="STRING" id="1732.SAMN02910417_02115"/>
<evidence type="ECO:0000313" key="3">
    <source>
        <dbReference type="Proteomes" id="UP000199228"/>
    </source>
</evidence>
<dbReference type="OrthoDB" id="9796523at2"/>
<evidence type="ECO:0000313" key="2">
    <source>
        <dbReference type="EMBL" id="SDB28076.1"/>
    </source>
</evidence>
<feature type="compositionally biased region" description="Basic residues" evidence="1">
    <location>
        <begin position="8"/>
        <end position="20"/>
    </location>
</feature>
<reference evidence="2 3" key="1">
    <citation type="submission" date="2016-10" db="EMBL/GenBank/DDBJ databases">
        <authorList>
            <person name="de Groot N.N."/>
        </authorList>
    </citation>
    <scope>NUCLEOTIDE SEQUENCE [LARGE SCALE GENOMIC DNA]</scope>
    <source>
        <strain evidence="2 3">DSM 3217</strain>
    </source>
</reference>
<dbReference type="Pfam" id="PF13707">
    <property type="entry name" value="RloB"/>
    <property type="match status" value="1"/>
</dbReference>
<sequence length="106" mass="11951">MGLNKHGYTPKKRNSNSRKRKKIIFIATEGKNKTEKLYFKKFNSDKVQIIFSKGGATDPVNMVSELLSECKERGFDSKAGDVAYCVLDSDFDANKNNQLALAEKKL</sequence>
<accession>A0A1G6C5B7</accession>
<protein>
    <submittedName>
        <fullName evidence="2">RloB-like protein</fullName>
    </submittedName>
</protein>
<dbReference type="EMBL" id="FMXR01000015">
    <property type="protein sequence ID" value="SDB28076.1"/>
    <property type="molecule type" value="Genomic_DNA"/>
</dbReference>
<keyword evidence="3" id="KW-1185">Reference proteome</keyword>
<proteinExistence type="predicted"/>
<dbReference type="Proteomes" id="UP000199228">
    <property type="component" value="Unassembled WGS sequence"/>
</dbReference>